<sequence length="201" mass="22762">MEPNRFIRRFMRIKEKSRTSSASSVLSVLRFHPTELSTSGAFIGDLMELDEFVKLHKPASTSRSRLAPYLADIYRLRRLGYSWVQVQEYLATKGVTVAFQTVAAYVKRHPEQPGESSKLSKPRQTVTTPAPTPVRPEKDRTEANPSVNEEQHEDGQTSDSSFFKPSDLRDIMQSSVDLEKLAKIGKSQKPKRKKPHETGSD</sequence>
<feature type="region of interest" description="Disordered" evidence="1">
    <location>
        <begin position="109"/>
        <end position="201"/>
    </location>
</feature>
<dbReference type="RefSeq" id="WP_256603983.1">
    <property type="nucleotide sequence ID" value="NZ_JANIBJ010000042.1"/>
</dbReference>
<accession>A0ABT1TL55</accession>
<proteinExistence type="predicted"/>
<organism evidence="2 3">
    <name type="scientific">Methylomonas subterranea</name>
    <dbReference type="NCBI Taxonomy" id="2952225"/>
    <lineage>
        <taxon>Bacteria</taxon>
        <taxon>Pseudomonadati</taxon>
        <taxon>Pseudomonadota</taxon>
        <taxon>Gammaproteobacteria</taxon>
        <taxon>Methylococcales</taxon>
        <taxon>Methylococcaceae</taxon>
        <taxon>Methylomonas</taxon>
    </lineage>
</organism>
<evidence type="ECO:0000313" key="2">
    <source>
        <dbReference type="EMBL" id="MCQ8105946.1"/>
    </source>
</evidence>
<reference evidence="2 3" key="1">
    <citation type="submission" date="2022-07" db="EMBL/GenBank/DDBJ databases">
        <title>Methylomonas rivi sp. nov., Methylomonas rosea sp. nov., Methylomonas aureus sp. nov. and Methylomonas subterranea sp. nov., four novel methanotrophs isolated from a freshwater creek and the deep terrestrial subsurface.</title>
        <authorList>
            <person name="Abin C."/>
            <person name="Sankaranarayanan K."/>
            <person name="Garner C."/>
            <person name="Sindelar R."/>
            <person name="Kotary K."/>
            <person name="Garner R."/>
            <person name="Barclay S."/>
            <person name="Lawson P."/>
            <person name="Krumholz L."/>
        </authorList>
    </citation>
    <scope>NUCLEOTIDE SEQUENCE [LARGE SCALE GENOMIC DNA]</scope>
    <source>
        <strain evidence="2 3">SURF-2</strain>
    </source>
</reference>
<name>A0ABT1TL55_9GAMM</name>
<evidence type="ECO:0000313" key="3">
    <source>
        <dbReference type="Proteomes" id="UP001524499"/>
    </source>
</evidence>
<comment type="caution">
    <text evidence="2">The sequence shown here is derived from an EMBL/GenBank/DDBJ whole genome shotgun (WGS) entry which is preliminary data.</text>
</comment>
<dbReference type="Proteomes" id="UP001524499">
    <property type="component" value="Unassembled WGS sequence"/>
</dbReference>
<gene>
    <name evidence="2" type="ORF">NP590_17695</name>
</gene>
<keyword evidence="3" id="KW-1185">Reference proteome</keyword>
<feature type="compositionally biased region" description="Basic residues" evidence="1">
    <location>
        <begin position="186"/>
        <end position="195"/>
    </location>
</feature>
<evidence type="ECO:0000256" key="1">
    <source>
        <dbReference type="SAM" id="MobiDB-lite"/>
    </source>
</evidence>
<protein>
    <submittedName>
        <fullName evidence="2">Uncharacterized protein</fullName>
    </submittedName>
</protein>
<dbReference type="EMBL" id="JANIBJ010000042">
    <property type="protein sequence ID" value="MCQ8105946.1"/>
    <property type="molecule type" value="Genomic_DNA"/>
</dbReference>